<feature type="transmembrane region" description="Helical" evidence="9">
    <location>
        <begin position="737"/>
        <end position="763"/>
    </location>
</feature>
<proteinExistence type="predicted"/>
<evidence type="ECO:0000256" key="3">
    <source>
        <dbReference type="ARBA" id="ARBA00022475"/>
    </source>
</evidence>
<dbReference type="InterPro" id="IPR022813">
    <property type="entry name" value="SecD/SecF_arch_bac"/>
</dbReference>
<feature type="transmembrane region" description="Helical" evidence="9">
    <location>
        <begin position="266"/>
        <end position="284"/>
    </location>
</feature>
<feature type="domain" description="SSD" evidence="10">
    <location>
        <begin position="239"/>
        <end position="365"/>
    </location>
</feature>
<feature type="transmembrane region" description="Helical" evidence="9">
    <location>
        <begin position="637"/>
        <end position="657"/>
    </location>
</feature>
<dbReference type="PANTHER" id="PTHR30081:SF10">
    <property type="entry name" value="SSD DOMAIN-CONTAINING PROTEIN"/>
    <property type="match status" value="1"/>
</dbReference>
<keyword evidence="2" id="KW-0813">Transport</keyword>
<protein>
    <submittedName>
        <fullName evidence="11">Transporter, RND superfamily</fullName>
    </submittedName>
</protein>
<evidence type="ECO:0000259" key="10">
    <source>
        <dbReference type="PROSITE" id="PS50156"/>
    </source>
</evidence>
<evidence type="ECO:0000256" key="1">
    <source>
        <dbReference type="ARBA" id="ARBA00004141"/>
    </source>
</evidence>
<evidence type="ECO:0000313" key="12">
    <source>
        <dbReference type="Proteomes" id="UP000033097"/>
    </source>
</evidence>
<dbReference type="Gene3D" id="1.20.1640.10">
    <property type="entry name" value="Multidrug efflux transporter AcrB transmembrane domain"/>
    <property type="match status" value="2"/>
</dbReference>
<feature type="transmembrane region" description="Helical" evidence="9">
    <location>
        <begin position="214"/>
        <end position="233"/>
    </location>
</feature>
<dbReference type="GO" id="GO:0015031">
    <property type="term" value="P:protein transport"/>
    <property type="evidence" value="ECO:0007669"/>
    <property type="project" value="UniProtKB-KW"/>
</dbReference>
<dbReference type="NCBIfam" id="TIGR00921">
    <property type="entry name" value="2A067"/>
    <property type="match status" value="1"/>
</dbReference>
<dbReference type="SUPFAM" id="SSF82866">
    <property type="entry name" value="Multidrug efflux transporter AcrB transmembrane domain"/>
    <property type="match status" value="2"/>
</dbReference>
<feature type="domain" description="SSD" evidence="10">
    <location>
        <begin position="602"/>
        <end position="762"/>
    </location>
</feature>
<evidence type="ECO:0000256" key="5">
    <source>
        <dbReference type="ARBA" id="ARBA00022927"/>
    </source>
</evidence>
<dbReference type="PROSITE" id="PS50156">
    <property type="entry name" value="SSD"/>
    <property type="match status" value="2"/>
</dbReference>
<evidence type="ECO:0000256" key="9">
    <source>
        <dbReference type="SAM" id="Phobius"/>
    </source>
</evidence>
<dbReference type="STRING" id="213585.MSMAS_3115"/>
<keyword evidence="4 9" id="KW-0812">Transmembrane</keyword>
<dbReference type="RefSeq" id="WP_080942096.1">
    <property type="nucleotide sequence ID" value="NZ_CP009512.1"/>
</dbReference>
<dbReference type="Proteomes" id="UP000033097">
    <property type="component" value="Chromosome"/>
</dbReference>
<dbReference type="PATRIC" id="fig|213585.10.peg.3900"/>
<evidence type="ECO:0000313" key="11">
    <source>
        <dbReference type="EMBL" id="AKB66311.1"/>
    </source>
</evidence>
<evidence type="ECO:0000256" key="2">
    <source>
        <dbReference type="ARBA" id="ARBA00022448"/>
    </source>
</evidence>
<evidence type="ECO:0000256" key="8">
    <source>
        <dbReference type="ARBA" id="ARBA00023136"/>
    </source>
</evidence>
<accession>A0A0E3LV31</accession>
<dbReference type="KEGG" id="mmj:MSMAS_3115"/>
<dbReference type="Pfam" id="PF03176">
    <property type="entry name" value="MMPL"/>
    <property type="match status" value="2"/>
</dbReference>
<evidence type="ECO:0000256" key="4">
    <source>
        <dbReference type="ARBA" id="ARBA00022692"/>
    </source>
</evidence>
<reference evidence="11 12" key="1">
    <citation type="submission" date="2014-07" db="EMBL/GenBank/DDBJ databases">
        <title>Methanogenic archaea and the global carbon cycle.</title>
        <authorList>
            <person name="Henriksen J.R."/>
            <person name="Luke J."/>
            <person name="Reinhart S."/>
            <person name="Benedict M.N."/>
            <person name="Youngblut N.D."/>
            <person name="Metcalf M.E."/>
            <person name="Whitaker R.J."/>
            <person name="Metcalf W.W."/>
        </authorList>
    </citation>
    <scope>NUCLEOTIDE SEQUENCE [LARGE SCALE GENOMIC DNA]</scope>
    <source>
        <strain evidence="11 12">S-6</strain>
    </source>
</reference>
<gene>
    <name evidence="11" type="ORF">MSMAS_3115</name>
</gene>
<feature type="transmembrane region" description="Helical" evidence="9">
    <location>
        <begin position="612"/>
        <end position="630"/>
    </location>
</feature>
<feature type="transmembrane region" description="Helical" evidence="9">
    <location>
        <begin position="708"/>
        <end position="731"/>
    </location>
</feature>
<keyword evidence="3" id="KW-1003">Cell membrane</keyword>
<evidence type="ECO:0000256" key="6">
    <source>
        <dbReference type="ARBA" id="ARBA00022989"/>
    </source>
</evidence>
<comment type="subcellular location">
    <subcellularLocation>
        <location evidence="1">Membrane</location>
        <topology evidence="1">Multi-pass membrane protein</topology>
    </subcellularLocation>
</comment>
<name>A0A0E3LV31_METMZ</name>
<dbReference type="InterPro" id="IPR004869">
    <property type="entry name" value="MMPL_dom"/>
</dbReference>
<keyword evidence="5" id="KW-0653">Protein transport</keyword>
<feature type="transmembrane region" description="Helical" evidence="9">
    <location>
        <begin position="314"/>
        <end position="337"/>
    </location>
</feature>
<feature type="transmembrane region" description="Helical" evidence="9">
    <location>
        <begin position="240"/>
        <end position="260"/>
    </location>
</feature>
<feature type="transmembrane region" description="Helical" evidence="9">
    <location>
        <begin position="343"/>
        <end position="366"/>
    </location>
</feature>
<evidence type="ECO:0000256" key="7">
    <source>
        <dbReference type="ARBA" id="ARBA00023010"/>
    </source>
</evidence>
<dbReference type="GeneID" id="24879452"/>
<keyword evidence="8 9" id="KW-0472">Membrane</keyword>
<dbReference type="HOGENOM" id="CLU_008861_2_0_2"/>
<keyword evidence="6 9" id="KW-1133">Transmembrane helix</keyword>
<dbReference type="PANTHER" id="PTHR30081">
    <property type="entry name" value="PROTEIN-EXPORT MEMBRANE PROTEIN SEC"/>
    <property type="match status" value="1"/>
</dbReference>
<dbReference type="AlphaFoldDB" id="A0A0E3LV31"/>
<dbReference type="EMBL" id="CP009512">
    <property type="protein sequence ID" value="AKB66311.1"/>
    <property type="molecule type" value="Genomic_DNA"/>
</dbReference>
<dbReference type="InterPro" id="IPR000731">
    <property type="entry name" value="SSD"/>
</dbReference>
<feature type="transmembrane region" description="Helical" evidence="9">
    <location>
        <begin position="415"/>
        <end position="435"/>
    </location>
</feature>
<sequence length="788" mass="86690">MRGFTIKNTFEKLGFFIQNNRFSILLVAFLFIVIATQGAQNIEMASGTETFVGKDSPLYQDYDHLYQKIFQTQSIVVMVEGNEVKNADLMKAVDRMEHQLQGTEGVIETTSPASLIKMVNYQMTGRYVIPDTDKEIEAIIDGNPEIFGQIVPDNTHILISVVMAGSTSDAAQEDILYATEDSVSFAEFPPSYNIIVTGDPAFMVSMNYEMNSSMGVLLGLSGLFMVIILFFVFKHVRWGLLPLPVVLLGIIYTFGAMGYIGISLSMVSMAAFPILIGVGIDYAIQFHNRLEEELHKSESKERAVVETIKNTGPAVLIALGMTALGFVSLFTSSVPMIQDFGKLLLIGIIMCYLSSIFVGITTISLFDKYSDKNPLKKIARKIKPAGLDKKKKSEKKRGEGHITEKLLQKTTDLTIRYDIIVLGIASLLCLGGLYVDQSVPIETDVQTFVPQDMPALVDLAHMGDIMGGTDELNLIIKVKDTANPDVLKWIDRFSEHEVEGRKHIYSASSIVPLVKERNGGTIPDTSQEIEAIYAEIPESQKDRYMYGKNMLLLNFNIGNAVADIKVTGIQELTDIVKQDMQWMPAPPGTSVTITGNNVVFIEVITALTSGRVAMTFLGLILVLAGLFVVYRDWLKAVVPIIPMFIVIGWSGGVMYYLDIEYTPMTATLGALILGVGSEYAILMMERYFEEKDAGATPMEAIHMTSAKIGTAIIASGATTVFGFLALVVSPFPMISNFGIVTVVDVLMALLATFVVFPPLIVVLDTWREKRRGATAEKEAKKQIQGADV</sequence>
<keyword evidence="7" id="KW-0811">Translocation</keyword>
<feature type="transmembrane region" description="Helical" evidence="9">
    <location>
        <begin position="663"/>
        <end position="682"/>
    </location>
</feature>
<dbReference type="GO" id="GO:0005886">
    <property type="term" value="C:plasma membrane"/>
    <property type="evidence" value="ECO:0007669"/>
    <property type="project" value="TreeGrafter"/>
</dbReference>
<organism evidence="11 12">
    <name type="scientific">Methanosarcina mazei S-6</name>
    <dbReference type="NCBI Taxonomy" id="213585"/>
    <lineage>
        <taxon>Archaea</taxon>
        <taxon>Methanobacteriati</taxon>
        <taxon>Methanobacteriota</taxon>
        <taxon>Stenosarchaea group</taxon>
        <taxon>Methanomicrobia</taxon>
        <taxon>Methanosarcinales</taxon>
        <taxon>Methanosarcinaceae</taxon>
        <taxon>Methanosarcina</taxon>
    </lineage>
</organism>